<evidence type="ECO:0000313" key="2">
    <source>
        <dbReference type="Proteomes" id="UP000664940"/>
    </source>
</evidence>
<evidence type="ECO:0000313" key="1">
    <source>
        <dbReference type="EMBL" id="KAF6095131.1"/>
    </source>
</evidence>
<accession>A0A833ZQ65</accession>
<dbReference type="Proteomes" id="UP000664940">
    <property type="component" value="Unassembled WGS sequence"/>
</dbReference>
<protein>
    <submittedName>
        <fullName evidence="1">Uncharacterized protein</fullName>
    </submittedName>
</protein>
<dbReference type="EMBL" id="JABVXQ010000008">
    <property type="protein sequence ID" value="KAF6095131.1"/>
    <property type="molecule type" value="Genomic_DNA"/>
</dbReference>
<gene>
    <name evidence="1" type="ORF">HJG60_012098</name>
</gene>
<name>A0A833ZQ65_9CHIR</name>
<comment type="caution">
    <text evidence="1">The sequence shown here is derived from an EMBL/GenBank/DDBJ whole genome shotgun (WGS) entry which is preliminary data.</text>
</comment>
<organism evidence="1 2">
    <name type="scientific">Phyllostomus discolor</name>
    <name type="common">pale spear-nosed bat</name>
    <dbReference type="NCBI Taxonomy" id="89673"/>
    <lineage>
        <taxon>Eukaryota</taxon>
        <taxon>Metazoa</taxon>
        <taxon>Chordata</taxon>
        <taxon>Craniata</taxon>
        <taxon>Vertebrata</taxon>
        <taxon>Euteleostomi</taxon>
        <taxon>Mammalia</taxon>
        <taxon>Eutheria</taxon>
        <taxon>Laurasiatheria</taxon>
        <taxon>Chiroptera</taxon>
        <taxon>Yangochiroptera</taxon>
        <taxon>Phyllostomidae</taxon>
        <taxon>Phyllostominae</taxon>
        <taxon>Phyllostomus</taxon>
    </lineage>
</organism>
<dbReference type="PROSITE" id="PS51257">
    <property type="entry name" value="PROKAR_LIPOPROTEIN"/>
    <property type="match status" value="1"/>
</dbReference>
<dbReference type="AlphaFoldDB" id="A0A833ZQ65"/>
<proteinExistence type="predicted"/>
<sequence length="131" mass="14294">MLERNIYQLLLACPQLGTWPTTQACALIGNGTSDLSVCRPVLNPLITPARAEPFFLITKYFPTSLSVIATPQNSPCNNYTHSNRAPLISDCSLAVHSSSSPCSFFSFSFSSSSSFFFPPPCSTPLHSSFFF</sequence>
<reference evidence="1 2" key="1">
    <citation type="journal article" date="2020" name="Nature">
        <title>Six reference-quality genomes reveal evolution of bat adaptations.</title>
        <authorList>
            <person name="Jebb D."/>
            <person name="Huang Z."/>
            <person name="Pippel M."/>
            <person name="Hughes G.M."/>
            <person name="Lavrichenko K."/>
            <person name="Devanna P."/>
            <person name="Winkler S."/>
            <person name="Jermiin L.S."/>
            <person name="Skirmuntt E.C."/>
            <person name="Katzourakis A."/>
            <person name="Burkitt-Gray L."/>
            <person name="Ray D.A."/>
            <person name="Sullivan K.A.M."/>
            <person name="Roscito J.G."/>
            <person name="Kirilenko B.M."/>
            <person name="Davalos L.M."/>
            <person name="Corthals A.P."/>
            <person name="Power M.L."/>
            <person name="Jones G."/>
            <person name="Ransome R.D."/>
            <person name="Dechmann D.K.N."/>
            <person name="Locatelli A.G."/>
            <person name="Puechmaille S.J."/>
            <person name="Fedrigo O."/>
            <person name="Jarvis E.D."/>
            <person name="Hiller M."/>
            <person name="Vernes S.C."/>
            <person name="Myers E.W."/>
            <person name="Teeling E.C."/>
        </authorList>
    </citation>
    <scope>NUCLEOTIDE SEQUENCE [LARGE SCALE GENOMIC DNA]</scope>
    <source>
        <strain evidence="1">Bat1K_MPI-CBG_1</strain>
    </source>
</reference>